<dbReference type="GO" id="GO:0006260">
    <property type="term" value="P:DNA replication"/>
    <property type="evidence" value="ECO:0007669"/>
    <property type="project" value="InterPro"/>
</dbReference>
<dbReference type="EMBL" id="JAHHIF010000066">
    <property type="protein sequence ID" value="MBW4548603.1"/>
    <property type="molecule type" value="Genomic_DNA"/>
</dbReference>
<dbReference type="GO" id="GO:0003688">
    <property type="term" value="F:DNA replication origin binding"/>
    <property type="evidence" value="ECO:0007669"/>
    <property type="project" value="InterPro"/>
</dbReference>
<feature type="domain" description="DUF3854" evidence="3">
    <location>
        <begin position="209"/>
        <end position="333"/>
    </location>
</feature>
<dbReference type="InterPro" id="IPR034154">
    <property type="entry name" value="TOPRIM_DnaG/twinkle"/>
</dbReference>
<feature type="domain" description="Replication origin-binding protein" evidence="2">
    <location>
        <begin position="441"/>
        <end position="540"/>
    </location>
</feature>
<dbReference type="PANTHER" id="PTHR34985">
    <property type="entry name" value="SLR0554 PROTEIN"/>
    <property type="match status" value="1"/>
</dbReference>
<feature type="compositionally biased region" description="Low complexity" evidence="1">
    <location>
        <begin position="12"/>
        <end position="23"/>
    </location>
</feature>
<accession>A0A951PTT9</accession>
<proteinExistence type="predicted"/>
<dbReference type="InterPro" id="IPR003450">
    <property type="entry name" value="Replication_origin-bd"/>
</dbReference>
<organism evidence="4 5">
    <name type="scientific">Symplocastrum torsivum CPER-KK1</name>
    <dbReference type="NCBI Taxonomy" id="450513"/>
    <lineage>
        <taxon>Bacteria</taxon>
        <taxon>Bacillati</taxon>
        <taxon>Cyanobacteriota</taxon>
        <taxon>Cyanophyceae</taxon>
        <taxon>Oscillatoriophycideae</taxon>
        <taxon>Oscillatoriales</taxon>
        <taxon>Microcoleaceae</taxon>
        <taxon>Symplocastrum</taxon>
    </lineage>
</organism>
<dbReference type="CDD" id="cd01029">
    <property type="entry name" value="TOPRIM_primases"/>
    <property type="match status" value="1"/>
</dbReference>
<name>A0A951PTT9_9CYAN</name>
<gene>
    <name evidence="4" type="ORF">KME25_29855</name>
</gene>
<dbReference type="GO" id="GO:0005524">
    <property type="term" value="F:ATP binding"/>
    <property type="evidence" value="ECO:0007669"/>
    <property type="project" value="InterPro"/>
</dbReference>
<dbReference type="Pfam" id="PF12965">
    <property type="entry name" value="DUF3854"/>
    <property type="match status" value="1"/>
</dbReference>
<protein>
    <submittedName>
        <fullName evidence="4">DUF3854 domain-containing protein</fullName>
    </submittedName>
</protein>
<sequence length="1055" mass="119778">MNSDNFDNTIPTDSLTRSSSTTSTSAFTNVVQECTSEPSFNNVGAGLPATSTTQPPDRLRENSSELIVRFQERTRHEWTQESGVSLGLFHSTVELVADTESEAGGEVRYPIHEALNWHVVRFGRQARATEYAAIIYTLDPEDDWAKVPFQVKLAHPRFDSHKGKVRKYENPVGTGRVLGGFVPVTDEIWQQVSQRYEVPLTDEDRQWGFWNWVINHPEIPIFITEGMKKAGCLLSLGYVALALSGITMGAFNPDGQGKQLRPFLAPFATSGRTIYIVFDAETKPKTIQAVRRESKKLGGLLAQAGCLVWLVKLPQLPGVDKTGVDDFIVACGEGGAAAVESLLKQAVSLNRYCRQERLTLEPALCLNERFLPDFPLPTQGGLIGIKARKGGGKTEWLSRLLQQYPGAKVLNLGHLVSLLRSLSLRLGTKMYSECKSQLERVQRLSCTLDSLWKIATEGNRYDFVILDEVEQILKCLCTKEGRNFKENHHLLLQVFSYFIRTARYVIALDANLSNITLNYLSKLREGEKPFLVENRYQGQGRKIYWYEGSNHTALNDTMVRMLLNGQNFIVSSDSLNFCKTLEQDLRKAFPELPILTIHGENSGEVLQQAFLKDPNEESKKYRVVCYSPSLVSGVDICDFHFHARFGLYFGGTQEATECAQSFSRYRPSEEVENHIWVNPRLRGGYKPTNPTQIRLSLLQNNQATAKLLIHINPETGARGVEDDNYLELWSELLARHHFSLNNLRVDLALLLEDEGHTLIRMEGYNNQQTQKRWQESREQVLLMNAQAIAQAQDISEVEAEALEFRADRLNLEERQQLEHYYIKDFYGRSPDVELVCQDNKGRWRSQLIQLELALAPAEVVLDRDARERERFKVCTDWKNYSLRRLVRQRIGLLEIVQGLLENPQREFHPDDPELVALSQCCQTYAGVIKSVLNVTFKPDASPIWILGVLLEQLGLKLKLLYRRGRRGHQVRVYGLDLEVWDFAMSVLNYRQHKREQAPQNQSFNPLTSQTAVVVIPPLNMKTGSLKEGETTQQISLFESGSIGKSYLSSEQNTDT</sequence>
<feature type="region of interest" description="Disordered" evidence="1">
    <location>
        <begin position="1"/>
        <end position="23"/>
    </location>
</feature>
<evidence type="ECO:0000313" key="4">
    <source>
        <dbReference type="EMBL" id="MBW4548603.1"/>
    </source>
</evidence>
<comment type="caution">
    <text evidence="4">The sequence shown here is derived from an EMBL/GenBank/DDBJ whole genome shotgun (WGS) entry which is preliminary data.</text>
</comment>
<feature type="compositionally biased region" description="Polar residues" evidence="1">
    <location>
        <begin position="1"/>
        <end position="11"/>
    </location>
</feature>
<feature type="region of interest" description="Disordered" evidence="1">
    <location>
        <begin position="38"/>
        <end position="58"/>
    </location>
</feature>
<evidence type="ECO:0000259" key="2">
    <source>
        <dbReference type="Pfam" id="PF02399"/>
    </source>
</evidence>
<evidence type="ECO:0000256" key="1">
    <source>
        <dbReference type="SAM" id="MobiDB-lite"/>
    </source>
</evidence>
<dbReference type="AlphaFoldDB" id="A0A951PTT9"/>
<evidence type="ECO:0000259" key="3">
    <source>
        <dbReference type="Pfam" id="PF12965"/>
    </source>
</evidence>
<reference evidence="4" key="1">
    <citation type="submission" date="2021-05" db="EMBL/GenBank/DDBJ databases">
        <authorList>
            <person name="Pietrasiak N."/>
            <person name="Ward R."/>
            <person name="Stajich J.E."/>
            <person name="Kurbessoian T."/>
        </authorList>
    </citation>
    <scope>NUCLEOTIDE SEQUENCE</scope>
    <source>
        <strain evidence="4">CPER-KK1</strain>
    </source>
</reference>
<evidence type="ECO:0000313" key="5">
    <source>
        <dbReference type="Proteomes" id="UP000753908"/>
    </source>
</evidence>
<dbReference type="InterPro" id="IPR024385">
    <property type="entry name" value="DUF3854"/>
</dbReference>
<dbReference type="Proteomes" id="UP000753908">
    <property type="component" value="Unassembled WGS sequence"/>
</dbReference>
<dbReference type="InterPro" id="IPR049996">
    <property type="entry name" value="Slr7037-like"/>
</dbReference>
<dbReference type="PANTHER" id="PTHR34985:SF1">
    <property type="entry name" value="SLR0554 PROTEIN"/>
    <property type="match status" value="1"/>
</dbReference>
<dbReference type="NCBIfam" id="NF042913">
    <property type="entry name" value="CyRepA1"/>
    <property type="match status" value="1"/>
</dbReference>
<dbReference type="Pfam" id="PF02399">
    <property type="entry name" value="Herpes_ori_bp"/>
    <property type="match status" value="1"/>
</dbReference>
<reference evidence="4" key="2">
    <citation type="journal article" date="2022" name="Microbiol. Resour. Announc.">
        <title>Metagenome Sequencing to Explore Phylogenomics of Terrestrial Cyanobacteria.</title>
        <authorList>
            <person name="Ward R.D."/>
            <person name="Stajich J.E."/>
            <person name="Johansen J.R."/>
            <person name="Huntemann M."/>
            <person name="Clum A."/>
            <person name="Foster B."/>
            <person name="Foster B."/>
            <person name="Roux S."/>
            <person name="Palaniappan K."/>
            <person name="Varghese N."/>
            <person name="Mukherjee S."/>
            <person name="Reddy T.B.K."/>
            <person name="Daum C."/>
            <person name="Copeland A."/>
            <person name="Chen I.A."/>
            <person name="Ivanova N.N."/>
            <person name="Kyrpides N.C."/>
            <person name="Shapiro N."/>
            <person name="Eloe-Fadrosh E.A."/>
            <person name="Pietrasiak N."/>
        </authorList>
    </citation>
    <scope>NUCLEOTIDE SEQUENCE</scope>
    <source>
        <strain evidence="4">CPER-KK1</strain>
    </source>
</reference>